<proteinExistence type="predicted"/>
<evidence type="ECO:0000313" key="1">
    <source>
        <dbReference type="EMBL" id="TPE52663.1"/>
    </source>
</evidence>
<dbReference type="GO" id="GO:0016740">
    <property type="term" value="F:transferase activity"/>
    <property type="evidence" value="ECO:0007669"/>
    <property type="project" value="UniProtKB-KW"/>
</dbReference>
<comment type="caution">
    <text evidence="1">The sequence shown here is derived from an EMBL/GenBank/DDBJ whole genome shotgun (WGS) entry which is preliminary data.</text>
</comment>
<evidence type="ECO:0000313" key="2">
    <source>
        <dbReference type="Proteomes" id="UP000319255"/>
    </source>
</evidence>
<accession>A0A501WSF9</accession>
<dbReference type="EMBL" id="VFRP01000003">
    <property type="protein sequence ID" value="TPE52663.1"/>
    <property type="molecule type" value="Genomic_DNA"/>
</dbReference>
<keyword evidence="1" id="KW-0808">Transferase</keyword>
<dbReference type="AlphaFoldDB" id="A0A501WSF9"/>
<keyword evidence="2" id="KW-1185">Reference proteome</keyword>
<dbReference type="Gene3D" id="3.90.550.10">
    <property type="entry name" value="Spore Coat Polysaccharide Biosynthesis Protein SpsA, Chain A"/>
    <property type="match status" value="1"/>
</dbReference>
<protein>
    <submittedName>
        <fullName evidence="1">Glycosyltransferase family 2 protein</fullName>
    </submittedName>
</protein>
<dbReference type="Pfam" id="PF13704">
    <property type="entry name" value="Glyco_tranf_2_4"/>
    <property type="match status" value="1"/>
</dbReference>
<organism evidence="1 2">
    <name type="scientific">Amaricoccus solimangrovi</name>
    <dbReference type="NCBI Taxonomy" id="2589815"/>
    <lineage>
        <taxon>Bacteria</taxon>
        <taxon>Pseudomonadati</taxon>
        <taxon>Pseudomonadota</taxon>
        <taxon>Alphaproteobacteria</taxon>
        <taxon>Rhodobacterales</taxon>
        <taxon>Paracoccaceae</taxon>
        <taxon>Amaricoccus</taxon>
    </lineage>
</organism>
<dbReference type="SUPFAM" id="SSF53448">
    <property type="entry name" value="Nucleotide-diphospho-sugar transferases"/>
    <property type="match status" value="1"/>
</dbReference>
<dbReference type="RefSeq" id="WP_140453145.1">
    <property type="nucleotide sequence ID" value="NZ_VFRP01000003.1"/>
</dbReference>
<sequence length="325" mass="35858">MAAGLTPLTIRGRSLEDSPGLSLCAIVHDEMFFLPAFLEHYRRLGVARFVILDDASTDGTADFLAEQEDCMVVTSPVRYFEDVGGHRAVHAWRQELMDRFCRDRWAIFADADEFLVPPPGHTLAGVIAGLEAKGSDAIGGIMIDVYPATVGEILADRPFDPDGPWFFDAAPHLLSLPGVTKPVWIYRGARARLFAENGARPNRDAGRMLAAKLGLERFVKANNLGKVPLARWRAGTRWDGSHRIAPAPSTRDMLAILHFKFTADLGRKIGYALETGGYSGGSRQYRQLAELLGEMRERGRGFLGPRSAPVSPEALYRPGLGRWRD</sequence>
<name>A0A501WSF9_9RHOB</name>
<dbReference type="OrthoDB" id="3010234at2"/>
<gene>
    <name evidence="1" type="ORF">FJM51_05660</name>
</gene>
<dbReference type="InterPro" id="IPR029044">
    <property type="entry name" value="Nucleotide-diphossugar_trans"/>
</dbReference>
<dbReference type="Proteomes" id="UP000319255">
    <property type="component" value="Unassembled WGS sequence"/>
</dbReference>
<reference evidence="1 2" key="1">
    <citation type="submission" date="2019-06" db="EMBL/GenBank/DDBJ databases">
        <title>A novel bacterium of genus Amaricoccus, isolated from marine sediment.</title>
        <authorList>
            <person name="Huang H."/>
            <person name="Mo K."/>
            <person name="Hu Y."/>
        </authorList>
    </citation>
    <scope>NUCLEOTIDE SEQUENCE [LARGE SCALE GENOMIC DNA]</scope>
    <source>
        <strain evidence="1 2">HB172011</strain>
    </source>
</reference>